<accession>A0ABX1XB61</accession>
<dbReference type="RefSeq" id="WP_171631775.1">
    <property type="nucleotide sequence ID" value="NZ_WHNY01000056.1"/>
</dbReference>
<dbReference type="InterPro" id="IPR002491">
    <property type="entry name" value="ABC_transptr_periplasmic_BD"/>
</dbReference>
<dbReference type="SUPFAM" id="SSF53807">
    <property type="entry name" value="Helical backbone' metal receptor"/>
    <property type="match status" value="1"/>
</dbReference>
<evidence type="ECO:0000256" key="1">
    <source>
        <dbReference type="ARBA" id="ARBA00004196"/>
    </source>
</evidence>
<dbReference type="PROSITE" id="PS51257">
    <property type="entry name" value="PROKAR_LIPOPROTEIN"/>
    <property type="match status" value="1"/>
</dbReference>
<reference evidence="7 8" key="1">
    <citation type="submission" date="2019-10" db="EMBL/GenBank/DDBJ databases">
        <title>Description of Paenibacillus humi sp. nov.</title>
        <authorList>
            <person name="Carlier A."/>
            <person name="Qi S."/>
        </authorList>
    </citation>
    <scope>NUCLEOTIDE SEQUENCE [LARGE SCALE GENOMIC DNA]</scope>
    <source>
        <strain evidence="7 8">LMG 31461</strain>
    </source>
</reference>
<keyword evidence="4 5" id="KW-0732">Signal</keyword>
<dbReference type="InterPro" id="IPR051313">
    <property type="entry name" value="Bact_iron-sidero_bind"/>
</dbReference>
<evidence type="ECO:0000313" key="8">
    <source>
        <dbReference type="Proteomes" id="UP000653578"/>
    </source>
</evidence>
<evidence type="ECO:0000256" key="5">
    <source>
        <dbReference type="SAM" id="SignalP"/>
    </source>
</evidence>
<dbReference type="Proteomes" id="UP000653578">
    <property type="component" value="Unassembled WGS sequence"/>
</dbReference>
<dbReference type="PANTHER" id="PTHR30532">
    <property type="entry name" value="IRON III DICITRATE-BINDING PERIPLASMIC PROTEIN"/>
    <property type="match status" value="1"/>
</dbReference>
<comment type="caution">
    <text evidence="7">The sequence shown here is derived from an EMBL/GenBank/DDBJ whole genome shotgun (WGS) entry which is preliminary data.</text>
</comment>
<dbReference type="Pfam" id="PF01497">
    <property type="entry name" value="Peripla_BP_2"/>
    <property type="match status" value="1"/>
</dbReference>
<dbReference type="PROSITE" id="PS50983">
    <property type="entry name" value="FE_B12_PBP"/>
    <property type="match status" value="1"/>
</dbReference>
<name>A0ABX1XB61_9BACL</name>
<evidence type="ECO:0000256" key="4">
    <source>
        <dbReference type="ARBA" id="ARBA00022729"/>
    </source>
</evidence>
<evidence type="ECO:0000259" key="6">
    <source>
        <dbReference type="PROSITE" id="PS50983"/>
    </source>
</evidence>
<protein>
    <submittedName>
        <fullName evidence="7">ABC transporter substrate-binding protein</fullName>
    </submittedName>
</protein>
<feature type="chain" id="PRO_5046168278" evidence="5">
    <location>
        <begin position="24"/>
        <end position="312"/>
    </location>
</feature>
<organism evidence="7 8">
    <name type="scientific">Paenibacillus plantarum</name>
    <dbReference type="NCBI Taxonomy" id="2654975"/>
    <lineage>
        <taxon>Bacteria</taxon>
        <taxon>Bacillati</taxon>
        <taxon>Bacillota</taxon>
        <taxon>Bacilli</taxon>
        <taxon>Bacillales</taxon>
        <taxon>Paenibacillaceae</taxon>
        <taxon>Paenibacillus</taxon>
    </lineage>
</organism>
<proteinExistence type="inferred from homology"/>
<evidence type="ECO:0000256" key="3">
    <source>
        <dbReference type="ARBA" id="ARBA00022448"/>
    </source>
</evidence>
<gene>
    <name evidence="7" type="ORF">GC096_16800</name>
</gene>
<comment type="similarity">
    <text evidence="2">Belongs to the bacterial solute-binding protein 8 family.</text>
</comment>
<keyword evidence="3" id="KW-0813">Transport</keyword>
<feature type="signal peptide" evidence="5">
    <location>
        <begin position="1"/>
        <end position="23"/>
    </location>
</feature>
<dbReference type="EMBL" id="WHNY01000056">
    <property type="protein sequence ID" value="NOU65695.1"/>
    <property type="molecule type" value="Genomic_DNA"/>
</dbReference>
<comment type="subcellular location">
    <subcellularLocation>
        <location evidence="1">Cell envelope</location>
    </subcellularLocation>
</comment>
<dbReference type="Gene3D" id="3.40.50.1980">
    <property type="entry name" value="Nitrogenase molybdenum iron protein domain"/>
    <property type="match status" value="2"/>
</dbReference>
<sequence>MMFLFKKASILTFSILCVFAILAAGCGNGGKASSTDTPASSSAATAAPTTAPVKKGPSKIVVTYFPYADHLFALGKADAVAGVVNLKSLQDFPVYDTFLKSGKVANLGEKIDFEKIMALNPDLIIASDADQKDLEQLNKIAKTVTVKATLNWQETIRGVAAAVEEDAAAETYINQFLSKQTEVAATMEKSGAKGKTALFIMPWKKGFTYWSGSRMAIYYEKLGFKPFEGMKNVGDITLEGISELNPEYIFIGKDYTNTSEVTLDSLNANPIWNSLTAVKNKKMFVVDTEILGPLAMGQVKGLDYMSKLFSAK</sequence>
<feature type="domain" description="Fe/B12 periplasmic-binding" evidence="6">
    <location>
        <begin position="59"/>
        <end position="312"/>
    </location>
</feature>
<dbReference type="PANTHER" id="PTHR30532:SF29">
    <property type="entry name" value="FE(3+) DICITRATE-BINDING PERIPLASMIC PROTEIN"/>
    <property type="match status" value="1"/>
</dbReference>
<evidence type="ECO:0000256" key="2">
    <source>
        <dbReference type="ARBA" id="ARBA00008814"/>
    </source>
</evidence>
<keyword evidence="8" id="KW-1185">Reference proteome</keyword>
<evidence type="ECO:0000313" key="7">
    <source>
        <dbReference type="EMBL" id="NOU65695.1"/>
    </source>
</evidence>